<dbReference type="PANTHER" id="PTHR24177">
    <property type="entry name" value="CASKIN"/>
    <property type="match status" value="1"/>
</dbReference>
<evidence type="ECO:0000259" key="2">
    <source>
        <dbReference type="Pfam" id="PF13962"/>
    </source>
</evidence>
<feature type="transmembrane region" description="Helical" evidence="1">
    <location>
        <begin position="37"/>
        <end position="61"/>
    </location>
</feature>
<evidence type="ECO:0000256" key="1">
    <source>
        <dbReference type="SAM" id="Phobius"/>
    </source>
</evidence>
<evidence type="ECO:0000313" key="4">
    <source>
        <dbReference type="Proteomes" id="UP001151760"/>
    </source>
</evidence>
<protein>
    <submittedName>
        <fullName evidence="3">Ankyrin repeat-containing protein</fullName>
    </submittedName>
</protein>
<keyword evidence="1" id="KW-1133">Transmembrane helix</keyword>
<feature type="transmembrane region" description="Helical" evidence="1">
    <location>
        <begin position="250"/>
        <end position="269"/>
    </location>
</feature>
<feature type="domain" description="PGG" evidence="2">
    <location>
        <begin position="240"/>
        <end position="353"/>
    </location>
</feature>
<dbReference type="Pfam" id="PF13962">
    <property type="entry name" value="PGG"/>
    <property type="match status" value="1"/>
</dbReference>
<dbReference type="InterPro" id="IPR026961">
    <property type="entry name" value="PGG_dom"/>
</dbReference>
<keyword evidence="1" id="KW-0812">Transmembrane</keyword>
<organism evidence="3 4">
    <name type="scientific">Tanacetum coccineum</name>
    <dbReference type="NCBI Taxonomy" id="301880"/>
    <lineage>
        <taxon>Eukaryota</taxon>
        <taxon>Viridiplantae</taxon>
        <taxon>Streptophyta</taxon>
        <taxon>Embryophyta</taxon>
        <taxon>Tracheophyta</taxon>
        <taxon>Spermatophyta</taxon>
        <taxon>Magnoliopsida</taxon>
        <taxon>eudicotyledons</taxon>
        <taxon>Gunneridae</taxon>
        <taxon>Pentapetalae</taxon>
        <taxon>asterids</taxon>
        <taxon>campanulids</taxon>
        <taxon>Asterales</taxon>
        <taxon>Asteraceae</taxon>
        <taxon>Asteroideae</taxon>
        <taxon>Anthemideae</taxon>
        <taxon>Anthemidinae</taxon>
        <taxon>Tanacetum</taxon>
    </lineage>
</organism>
<comment type="caution">
    <text evidence="3">The sequence shown here is derived from an EMBL/GenBank/DDBJ whole genome shotgun (WGS) entry which is preliminary data.</text>
</comment>
<keyword evidence="1" id="KW-0472">Membrane</keyword>
<feature type="transmembrane region" description="Helical" evidence="1">
    <location>
        <begin position="330"/>
        <end position="355"/>
    </location>
</feature>
<keyword evidence="4" id="KW-1185">Reference proteome</keyword>
<gene>
    <name evidence="3" type="ORF">Tco_1124533</name>
</gene>
<name>A0ABQ5J9F6_9ASTR</name>
<evidence type="ECO:0000313" key="3">
    <source>
        <dbReference type="EMBL" id="GJU08103.1"/>
    </source>
</evidence>
<reference evidence="3" key="2">
    <citation type="submission" date="2022-01" db="EMBL/GenBank/DDBJ databases">
        <authorList>
            <person name="Yamashiro T."/>
            <person name="Shiraishi A."/>
            <person name="Satake H."/>
            <person name="Nakayama K."/>
        </authorList>
    </citation>
    <scope>NUCLEOTIDE SEQUENCE</scope>
</reference>
<dbReference type="Proteomes" id="UP001151760">
    <property type="component" value="Unassembled WGS sequence"/>
</dbReference>
<feature type="transmembrane region" description="Helical" evidence="1">
    <location>
        <begin position="12"/>
        <end position="31"/>
    </location>
</feature>
<reference evidence="3" key="1">
    <citation type="journal article" date="2022" name="Int. J. Mol. Sci.">
        <title>Draft Genome of Tanacetum Coccineum: Genomic Comparison of Closely Related Tanacetum-Family Plants.</title>
        <authorList>
            <person name="Yamashiro T."/>
            <person name="Shiraishi A."/>
            <person name="Nakayama K."/>
            <person name="Satake H."/>
        </authorList>
    </citation>
    <scope>NUCLEOTIDE SEQUENCE</scope>
</reference>
<dbReference type="EMBL" id="BQNB010021601">
    <property type="protein sequence ID" value="GJU08103.1"/>
    <property type="molecule type" value="Genomic_DNA"/>
</dbReference>
<feature type="transmembrane region" description="Helical" evidence="1">
    <location>
        <begin position="289"/>
        <end position="309"/>
    </location>
</feature>
<proteinExistence type="predicted"/>
<accession>A0ABQ5J9F6</accession>
<dbReference type="PANTHER" id="PTHR24177:SF475">
    <property type="entry name" value="ANKYRIN REPEAT-CONTAINING DOMAIN, PGG DOMAIN PROTEIN-RELATED"/>
    <property type="match status" value="1"/>
</dbReference>
<sequence length="395" mass="45398">MRRFRNNYYSCLVPELVIALLVPAAVLYPIYQLLCLLVLLLLLPFTMLYYISWKILAFLVVPIEKIEMTRKEHKEAKKFLKWIFSKTNSWGAYSSFDYRESLLEAVRLDVYEVLGQILELSSEVMDVKNEDGHNIIQLAVINRSQKAYSLISPIVKRKRSYRRVKDTFNNNLLHLAGRLAPSAVLSCTTGEALQLQRQLQWREEVEKLLESTHHIDENVDYETPKMVFSRENASLVKEGEKWMKTTAESCSINAALIITIVFAAAITVPGGSNQETGIPLFKRKIAFNIFAIADAISLFSASASLLVFLSILTTRFAEKDFLISLPRRMFIGLCLLFLSTTAMMLAFSTILFLVFCDERPWMLRRINMLSDCSYCYSTTPPHDRLVPSNIYPHFW</sequence>